<dbReference type="InterPro" id="IPR046538">
    <property type="entry name" value="DUF6603"/>
</dbReference>
<evidence type="ECO:0000259" key="2">
    <source>
        <dbReference type="Pfam" id="PF20248"/>
    </source>
</evidence>
<evidence type="ECO:0000256" key="1">
    <source>
        <dbReference type="SAM" id="MobiDB-lite"/>
    </source>
</evidence>
<reference evidence="3 4" key="1">
    <citation type="submission" date="2020-07" db="EMBL/GenBank/DDBJ databases">
        <title>Sequencing the genomes of 1000 actinobacteria strains.</title>
        <authorList>
            <person name="Klenk H.-P."/>
        </authorList>
    </citation>
    <scope>NUCLEOTIDE SEQUENCE [LARGE SCALE GENOMIC DNA]</scope>
    <source>
        <strain evidence="3 4">DSM 44442</strain>
    </source>
</reference>
<feature type="domain" description="DUF6603" evidence="2">
    <location>
        <begin position="651"/>
        <end position="826"/>
    </location>
</feature>
<proteinExistence type="predicted"/>
<dbReference type="Pfam" id="PF20248">
    <property type="entry name" value="DUF6603"/>
    <property type="match status" value="2"/>
</dbReference>
<accession>A0A7Z0JAL0</accession>
<comment type="caution">
    <text evidence="3">The sequence shown here is derived from an EMBL/GenBank/DDBJ whole genome shotgun (WGS) entry which is preliminary data.</text>
</comment>
<gene>
    <name evidence="3" type="ORF">HNR10_002400</name>
</gene>
<feature type="region of interest" description="Disordered" evidence="1">
    <location>
        <begin position="823"/>
        <end position="885"/>
    </location>
</feature>
<organism evidence="3 4">
    <name type="scientific">Nocardiopsis aegyptia</name>
    <dbReference type="NCBI Taxonomy" id="220378"/>
    <lineage>
        <taxon>Bacteria</taxon>
        <taxon>Bacillati</taxon>
        <taxon>Actinomycetota</taxon>
        <taxon>Actinomycetes</taxon>
        <taxon>Streptosporangiales</taxon>
        <taxon>Nocardiopsidaceae</taxon>
        <taxon>Nocardiopsis</taxon>
    </lineage>
</organism>
<protein>
    <recommendedName>
        <fullName evidence="2">DUF6603 domain-containing protein</fullName>
    </recommendedName>
</protein>
<dbReference type="Proteomes" id="UP000572051">
    <property type="component" value="Unassembled WGS sequence"/>
</dbReference>
<dbReference type="EMBL" id="JACCFS010000001">
    <property type="protein sequence ID" value="NYJ34519.1"/>
    <property type="molecule type" value="Genomic_DNA"/>
</dbReference>
<evidence type="ECO:0000313" key="3">
    <source>
        <dbReference type="EMBL" id="NYJ34519.1"/>
    </source>
</evidence>
<feature type="region of interest" description="Disordered" evidence="1">
    <location>
        <begin position="248"/>
        <end position="271"/>
    </location>
</feature>
<feature type="domain" description="DUF6603" evidence="2">
    <location>
        <begin position="885"/>
        <end position="1195"/>
    </location>
</feature>
<feature type="compositionally biased region" description="Basic and acidic residues" evidence="1">
    <location>
        <begin position="823"/>
        <end position="835"/>
    </location>
</feature>
<feature type="region of interest" description="Disordered" evidence="1">
    <location>
        <begin position="578"/>
        <end position="648"/>
    </location>
</feature>
<evidence type="ECO:0000313" key="4">
    <source>
        <dbReference type="Proteomes" id="UP000572051"/>
    </source>
</evidence>
<dbReference type="RefSeq" id="WP_179823168.1">
    <property type="nucleotide sequence ID" value="NZ_JACCFS010000001.1"/>
</dbReference>
<keyword evidence="4" id="KW-1185">Reference proteome</keyword>
<name>A0A7Z0JAL0_9ACTN</name>
<sequence>MRATSAGEEVSAHERIGICFPEAGGLVLLYDGETSVLACENFALSAALDVMSLPFVPAQARNGAHWSLGEDRSFPSTTSTLSCQLQLDPNDHKLTSVGLLLDVSRALTLFETPEPIVMRNPGAVVNIDLSGASPSTRVTLKGELDFGGLRLFADCTLPQGEFGADLIEVTPAPSGEAGGSAATRLSESALPAFQGLPDLDVASASVTGDARAGTWSAQLNMSGTWKLLNGVGVQDPRFTVTRENVHANGEGAAGKDAAETPPEGAPAGEGGKQIRATAQGTALLGALRVDTTLEHTEDGWHLQGELLRPNPSDVQDWARTGHDTDLGHVLGDVELAGLHLEANTGKGEFSVRCSGRWSVLPQGSTCELDITRGAAERADLTVVLPVAIDGAPHPMTWRGDASRGSERIDLSWKDESGVNLGAVVRALHPGADLPDELLPVVTELSLGYTKHPGTQSPGGSTLTLAVLSDPVSVAVALDHPAANGSQNPGTALAVLTRASLGSSLTASHLPMVGQLIPPDLDAGVSRADLTLTRPRLDAETVRRINTALPETLTLPEPSEGRTPATCLSLTLTLPGKSDSRVSLDLGGGSDAEADTAPRSIPAADAPEVKGAGTSDDSPVQKSSSGAASSDEGEGTASGGDSKPSVSWKDVRRQLGPLDLRKIGLGHHDRKLWLMFDAGLAFAGLSAQTDGLGLGFSPAELRAGQFTPEPVLDGLTVAYSRPPLTLSGGFERWPADDEFDVRLGGTVNVSATKFSLEAVGSYQHARAGWFSLDVIGRLGVKFGEPPVFVVTGLMGGFGYNSRLRVPAITEIDSFPLLTAMTDTAPEHTKDGAEGTKVDTGGTEGTAGAKAEVSEAGAEETKPAEAGTEGEGQTPKGGPDPASAVTERQTALLEQLRGEGEDAWLVPAAGEFWAAAGLTFTAFEMISGEAVLAVGLGDDLSITLIGHADATFPSAKDVPGAAPATHYAVADMDLRVGYLRSQHLFSAEARLTDKTYVVSKDCRVTGGLALYTWMSGPHGGDFVLSIGGYPDGYPVPDHYPRVDRVAIDWTPSTGVVVHGEAYFALTPRAIMAGGALNVSYRSGGLHAWLDLAAHILIAWAPFHFDVGVSVSIGVEYTFHLLFWDVTVGAHFSVEVDLHGPPTGGRVTIDWTVISFHVDFGAPPQGALAQRLSWEEFSSKLLPDQHLMLTPLAGLHTEAPGTGAPGRESVWTVVAHGFSFGMRCAVPATQAHFCDRNITAAETAPEPVSVRPMGVRTTGAYHSVSVESLSGGEPRPLNEEELANWTTTVATGSVPAALWGSADDTGPDHSLVKDQFLGLTCTVAGSARVGEIDLPASVLTATTEPTAPLPLLD</sequence>